<feature type="region of interest" description="Disordered" evidence="1">
    <location>
        <begin position="301"/>
        <end position="350"/>
    </location>
</feature>
<protein>
    <submittedName>
        <fullName evidence="3">Uncharacterized protein</fullName>
    </submittedName>
</protein>
<dbReference type="RefSeq" id="XP_018659163.1">
    <property type="nucleotide sequence ID" value="XM_018807678.1"/>
</dbReference>
<sequence>MVLALLIPVLASGVAAQHLTLPLVNYGAVVNAVNSNDPGYQICTEVADFVSGCIVQAGGATALSTADPLSLAKCACCVGTTDVAPAYSSCANYLVSEAPQLTSQISAYGYFYSACGNSPQICLGNSGGNSGGNSDGGGSVTKESEPSSTAQSSQSSRFQSPPPASSTSTPSPASSPSKIPQQTSATQGGSTASTKTGSAASAVTTYASACISMVDIFEQCTKNTPGFTDLVYSEQAYCYCCRSALGGEVTWTDEIDTFASTCRDWAATITTGDALTAYDVAKTFATFCDHFSDACAISTNGPSSTTNDNPFPPPDSTGGSGDSSAGGDGGQVTVTVTQPRPTTTSHNAAPTARAGLAAGALAIAGFAIMI</sequence>
<feature type="chain" id="PRO_5015157376" evidence="2">
    <location>
        <begin position="17"/>
        <end position="370"/>
    </location>
</feature>
<name>A0A2P4ZAR9_9HYPO</name>
<evidence type="ECO:0000313" key="4">
    <source>
        <dbReference type="Proteomes" id="UP000054821"/>
    </source>
</evidence>
<reference evidence="3 4" key="1">
    <citation type="journal article" date="2016" name="Genome Announc.">
        <title>Draft Whole-Genome Sequence of Trichoderma gamsii T6085, a Promising Biocontrol Agent of Fusarium Head Blight on Wheat.</title>
        <authorList>
            <person name="Baroncelli R."/>
            <person name="Zapparata A."/>
            <person name="Piaggeschi G."/>
            <person name="Sarrocco S."/>
            <person name="Vannacci G."/>
        </authorList>
    </citation>
    <scope>NUCLEOTIDE SEQUENCE [LARGE SCALE GENOMIC DNA]</scope>
    <source>
        <strain evidence="3 4">T6085</strain>
    </source>
</reference>
<dbReference type="AlphaFoldDB" id="A0A2P4ZAR9"/>
<feature type="region of interest" description="Disordered" evidence="1">
    <location>
        <begin position="132"/>
        <end position="196"/>
    </location>
</feature>
<organism evidence="3 4">
    <name type="scientific">Trichoderma gamsii</name>
    <dbReference type="NCBI Taxonomy" id="398673"/>
    <lineage>
        <taxon>Eukaryota</taxon>
        <taxon>Fungi</taxon>
        <taxon>Dikarya</taxon>
        <taxon>Ascomycota</taxon>
        <taxon>Pezizomycotina</taxon>
        <taxon>Sordariomycetes</taxon>
        <taxon>Hypocreomycetidae</taxon>
        <taxon>Hypocreales</taxon>
        <taxon>Hypocreaceae</taxon>
        <taxon>Trichoderma</taxon>
    </lineage>
</organism>
<accession>A0A2P4ZAR9</accession>
<evidence type="ECO:0000256" key="2">
    <source>
        <dbReference type="SAM" id="SignalP"/>
    </source>
</evidence>
<comment type="caution">
    <text evidence="3">The sequence shown here is derived from an EMBL/GenBank/DDBJ whole genome shotgun (WGS) entry which is preliminary data.</text>
</comment>
<proteinExistence type="predicted"/>
<evidence type="ECO:0000313" key="3">
    <source>
        <dbReference type="EMBL" id="PON21390.1"/>
    </source>
</evidence>
<feature type="compositionally biased region" description="Low complexity" evidence="1">
    <location>
        <begin position="146"/>
        <end position="196"/>
    </location>
</feature>
<feature type="compositionally biased region" description="Gly residues" evidence="1">
    <location>
        <begin position="318"/>
        <end position="330"/>
    </location>
</feature>
<keyword evidence="2" id="KW-0732">Signal</keyword>
<gene>
    <name evidence="3" type="ORF">TGAM01_v209691</name>
</gene>
<dbReference type="EMBL" id="JPDN02000050">
    <property type="protein sequence ID" value="PON21390.1"/>
    <property type="molecule type" value="Genomic_DNA"/>
</dbReference>
<feature type="compositionally biased region" description="Low complexity" evidence="1">
    <location>
        <begin position="331"/>
        <end position="350"/>
    </location>
</feature>
<evidence type="ECO:0000256" key="1">
    <source>
        <dbReference type="SAM" id="MobiDB-lite"/>
    </source>
</evidence>
<dbReference type="GeneID" id="29987761"/>
<feature type="signal peptide" evidence="2">
    <location>
        <begin position="1"/>
        <end position="16"/>
    </location>
</feature>
<keyword evidence="4" id="KW-1185">Reference proteome</keyword>
<dbReference type="Proteomes" id="UP000054821">
    <property type="component" value="Unassembled WGS sequence"/>
</dbReference>